<dbReference type="CDD" id="cd16393">
    <property type="entry name" value="SPO0J_N"/>
    <property type="match status" value="1"/>
</dbReference>
<dbReference type="EMBL" id="FOBS01000004">
    <property type="protein sequence ID" value="SEM09124.1"/>
    <property type="molecule type" value="Genomic_DNA"/>
</dbReference>
<evidence type="ECO:0000256" key="2">
    <source>
        <dbReference type="ARBA" id="ARBA00022829"/>
    </source>
</evidence>
<evidence type="ECO:0000313" key="6">
    <source>
        <dbReference type="Proteomes" id="UP000198744"/>
    </source>
</evidence>
<gene>
    <name evidence="5" type="ORF">SAMN04489760_1047</name>
</gene>
<dbReference type="GO" id="GO:0005694">
    <property type="term" value="C:chromosome"/>
    <property type="evidence" value="ECO:0007669"/>
    <property type="project" value="TreeGrafter"/>
</dbReference>
<evidence type="ECO:0000313" key="5">
    <source>
        <dbReference type="EMBL" id="SEM09124.1"/>
    </source>
</evidence>
<reference evidence="5 6" key="1">
    <citation type="submission" date="2016-10" db="EMBL/GenBank/DDBJ databases">
        <authorList>
            <person name="de Groot N.N."/>
        </authorList>
    </citation>
    <scope>NUCLEOTIDE SEQUENCE [LARGE SCALE GENOMIC DNA]</scope>
    <source>
        <strain evidence="5 6">DSM 8423</strain>
    </source>
</reference>
<dbReference type="InterPro" id="IPR041468">
    <property type="entry name" value="HTH_ParB/Spo0J"/>
</dbReference>
<dbReference type="InterPro" id="IPR057240">
    <property type="entry name" value="ParB_dimer_C"/>
</dbReference>
<feature type="domain" description="ParB-like N-terminal" evidence="4">
    <location>
        <begin position="29"/>
        <end position="118"/>
    </location>
</feature>
<dbReference type="AlphaFoldDB" id="A0A1H7VJA9"/>
<dbReference type="SMART" id="SM00470">
    <property type="entry name" value="ParB"/>
    <property type="match status" value="1"/>
</dbReference>
<accession>A0A1H7VJA9</accession>
<dbReference type="FunFam" id="1.10.10.2830:FF:000001">
    <property type="entry name" value="Chromosome partitioning protein ParB"/>
    <property type="match status" value="1"/>
</dbReference>
<dbReference type="FunFam" id="3.90.1530.30:FF:000001">
    <property type="entry name" value="Chromosome partitioning protein ParB"/>
    <property type="match status" value="1"/>
</dbReference>
<sequence>MPPKNILGKGLGAILPDLLDDLNERPSFVHCSVEELIPNRFQPRKDFNDEEHRNLVESIRKNGLLQPVIVRPREEGYEIIAGERRWRAAKEAGCTEIPILIRDARDVEVAELSLIENLQRSALNALEEAEAYSTLMEVFGLSQEELSSRVGKDRSTIANTLRLLKLEEEIRRELIEKRITPGHARALLSLEKREDRLRTLEIILKKKLSVRETERLVAKPPEQSRSKLPDKVALHLEKVEKSLSTRLRTPVFIRQGKRKGRIEIRYSSSEERDRLLALLNQPK</sequence>
<dbReference type="PANTHER" id="PTHR33375">
    <property type="entry name" value="CHROMOSOME-PARTITIONING PROTEIN PARB-RELATED"/>
    <property type="match status" value="1"/>
</dbReference>
<dbReference type="Proteomes" id="UP000198744">
    <property type="component" value="Unassembled WGS sequence"/>
</dbReference>
<dbReference type="InterPro" id="IPR004437">
    <property type="entry name" value="ParB/RepB/Spo0J"/>
</dbReference>
<evidence type="ECO:0000256" key="3">
    <source>
        <dbReference type="ARBA" id="ARBA00023125"/>
    </source>
</evidence>
<dbReference type="InterPro" id="IPR003115">
    <property type="entry name" value="ParB_N"/>
</dbReference>
<dbReference type="Pfam" id="PF23552">
    <property type="entry name" value="ParB_C"/>
    <property type="match status" value="1"/>
</dbReference>
<dbReference type="STRING" id="43775.SAMN04489760_1047"/>
<dbReference type="Pfam" id="PF02195">
    <property type="entry name" value="ParB_N"/>
    <property type="match status" value="1"/>
</dbReference>
<dbReference type="OrthoDB" id="9802051at2"/>
<organism evidence="5 6">
    <name type="scientific">Syntrophus gentianae</name>
    <dbReference type="NCBI Taxonomy" id="43775"/>
    <lineage>
        <taxon>Bacteria</taxon>
        <taxon>Pseudomonadati</taxon>
        <taxon>Thermodesulfobacteriota</taxon>
        <taxon>Syntrophia</taxon>
        <taxon>Syntrophales</taxon>
        <taxon>Syntrophaceae</taxon>
        <taxon>Syntrophus</taxon>
    </lineage>
</organism>
<evidence type="ECO:0000259" key="4">
    <source>
        <dbReference type="SMART" id="SM00470"/>
    </source>
</evidence>
<dbReference type="Pfam" id="PF17762">
    <property type="entry name" value="HTH_ParB"/>
    <property type="match status" value="1"/>
</dbReference>
<dbReference type="Gene3D" id="3.90.1530.30">
    <property type="match status" value="1"/>
</dbReference>
<dbReference type="GO" id="GO:0003677">
    <property type="term" value="F:DNA binding"/>
    <property type="evidence" value="ECO:0007669"/>
    <property type="project" value="UniProtKB-KW"/>
</dbReference>
<dbReference type="NCBIfam" id="TIGR00180">
    <property type="entry name" value="parB_part"/>
    <property type="match status" value="1"/>
</dbReference>
<proteinExistence type="inferred from homology"/>
<keyword evidence="6" id="KW-1185">Reference proteome</keyword>
<keyword evidence="2" id="KW-0159">Chromosome partition</keyword>
<dbReference type="RefSeq" id="WP_093882365.1">
    <property type="nucleotide sequence ID" value="NZ_FOBS01000004.1"/>
</dbReference>
<dbReference type="InterPro" id="IPR036086">
    <property type="entry name" value="ParB/Sulfiredoxin_sf"/>
</dbReference>
<dbReference type="GO" id="GO:0007059">
    <property type="term" value="P:chromosome segregation"/>
    <property type="evidence" value="ECO:0007669"/>
    <property type="project" value="UniProtKB-KW"/>
</dbReference>
<dbReference type="GO" id="GO:0045881">
    <property type="term" value="P:positive regulation of sporulation resulting in formation of a cellular spore"/>
    <property type="evidence" value="ECO:0007669"/>
    <property type="project" value="TreeGrafter"/>
</dbReference>
<dbReference type="InterPro" id="IPR050336">
    <property type="entry name" value="Chromosome_partition/occlusion"/>
</dbReference>
<dbReference type="Gene3D" id="1.10.10.2830">
    <property type="match status" value="1"/>
</dbReference>
<evidence type="ECO:0000256" key="1">
    <source>
        <dbReference type="ARBA" id="ARBA00006295"/>
    </source>
</evidence>
<dbReference type="PANTHER" id="PTHR33375:SF1">
    <property type="entry name" value="CHROMOSOME-PARTITIONING PROTEIN PARB-RELATED"/>
    <property type="match status" value="1"/>
</dbReference>
<dbReference type="SUPFAM" id="SSF110849">
    <property type="entry name" value="ParB/Sulfiredoxin"/>
    <property type="match status" value="1"/>
</dbReference>
<protein>
    <submittedName>
        <fullName evidence="5">Chromosome segregation DNA-binding protein</fullName>
    </submittedName>
</protein>
<name>A0A1H7VJA9_9BACT</name>
<keyword evidence="3 5" id="KW-0238">DNA-binding</keyword>
<comment type="similarity">
    <text evidence="1">Belongs to the ParB family.</text>
</comment>